<feature type="transmembrane region" description="Helical" evidence="2">
    <location>
        <begin position="7"/>
        <end position="27"/>
    </location>
</feature>
<comment type="caution">
    <text evidence="3">The sequence shown here is derived from an EMBL/GenBank/DDBJ whole genome shotgun (WGS) entry which is preliminary data.</text>
</comment>
<dbReference type="InterPro" id="IPR011990">
    <property type="entry name" value="TPR-like_helical_dom_sf"/>
</dbReference>
<organism evidence="3 4">
    <name type="scientific">Candidatus Yonathbacteria bacterium RIFCSPHIGHO2_01_FULL_51_10</name>
    <dbReference type="NCBI Taxonomy" id="1802723"/>
    <lineage>
        <taxon>Bacteria</taxon>
        <taxon>Candidatus Yonathiibacteriota</taxon>
    </lineage>
</organism>
<dbReference type="PROSITE" id="PS50005">
    <property type="entry name" value="TPR"/>
    <property type="match status" value="1"/>
</dbReference>
<gene>
    <name evidence="3" type="ORF">A2675_03870</name>
</gene>
<keyword evidence="2" id="KW-0472">Membrane</keyword>
<dbReference type="SUPFAM" id="SSF48452">
    <property type="entry name" value="TPR-like"/>
    <property type="match status" value="1"/>
</dbReference>
<evidence type="ECO:0000256" key="1">
    <source>
        <dbReference type="PROSITE-ProRule" id="PRU00339"/>
    </source>
</evidence>
<dbReference type="SMART" id="SM00028">
    <property type="entry name" value="TPR"/>
    <property type="match status" value="3"/>
</dbReference>
<reference evidence="3 4" key="1">
    <citation type="journal article" date="2016" name="Nat. Commun.">
        <title>Thousands of microbial genomes shed light on interconnected biogeochemical processes in an aquifer system.</title>
        <authorList>
            <person name="Anantharaman K."/>
            <person name="Brown C.T."/>
            <person name="Hug L.A."/>
            <person name="Sharon I."/>
            <person name="Castelle C.J."/>
            <person name="Probst A.J."/>
            <person name="Thomas B.C."/>
            <person name="Singh A."/>
            <person name="Wilkins M.J."/>
            <person name="Karaoz U."/>
            <person name="Brodie E.L."/>
            <person name="Williams K.H."/>
            <person name="Hubbard S.S."/>
            <person name="Banfield J.F."/>
        </authorList>
    </citation>
    <scope>NUCLEOTIDE SEQUENCE [LARGE SCALE GENOMIC DNA]</scope>
</reference>
<keyword evidence="2" id="KW-1133">Transmembrane helix</keyword>
<evidence type="ECO:0000313" key="3">
    <source>
        <dbReference type="EMBL" id="OHA81235.1"/>
    </source>
</evidence>
<dbReference type="InterPro" id="IPR019734">
    <property type="entry name" value="TPR_rpt"/>
</dbReference>
<dbReference type="Proteomes" id="UP000176997">
    <property type="component" value="Unassembled WGS sequence"/>
</dbReference>
<sequence>MEHQQKNTRILIVVTTIVALAVGYYIYKDVNKTLPGGEAPLNATTTSAVGNNATSTTTTISVPLPQPVPTFGRVLPAGVLPDDARTIVVSNIAKYTAELTKDPRATNTWIALGLQYKMAGDYAGAEEAWTYATRLSSKNIVPFYNLGDLYYGYLKDPVKSEANFKTVIALDSTYTAAYRALFDLYRYAYPAKQSLAPEILLQGIKQSEDPIDLTILLAGYYKDTGDIADARTYYQKAIVLASQKNNTALAAMIQKELDALK</sequence>
<proteinExistence type="predicted"/>
<keyword evidence="1" id="KW-0802">TPR repeat</keyword>
<accession>A0A1G2S812</accession>
<evidence type="ECO:0000256" key="2">
    <source>
        <dbReference type="SAM" id="Phobius"/>
    </source>
</evidence>
<feature type="repeat" description="TPR" evidence="1">
    <location>
        <begin position="106"/>
        <end position="139"/>
    </location>
</feature>
<dbReference type="EMBL" id="MHUS01000013">
    <property type="protein sequence ID" value="OHA81235.1"/>
    <property type="molecule type" value="Genomic_DNA"/>
</dbReference>
<protein>
    <submittedName>
        <fullName evidence="3">Uncharacterized protein</fullName>
    </submittedName>
</protein>
<name>A0A1G2S812_9BACT</name>
<dbReference type="AlphaFoldDB" id="A0A1G2S812"/>
<dbReference type="Gene3D" id="1.25.40.10">
    <property type="entry name" value="Tetratricopeptide repeat domain"/>
    <property type="match status" value="1"/>
</dbReference>
<keyword evidence="2" id="KW-0812">Transmembrane</keyword>
<evidence type="ECO:0000313" key="4">
    <source>
        <dbReference type="Proteomes" id="UP000176997"/>
    </source>
</evidence>